<sequence length="123" mass="14155">MGILLIDYDKTVDVNVHDTYYVMQAYVMNLFSTVVFLVIGIVYWSFGKMKIELNPILTKLHTIITIVFVVLLIVIPEISKLFFDGFYYGINAILFVLGLIIIVTQFIFIANILRGIFLKLKNI</sequence>
<evidence type="ECO:0000256" key="1">
    <source>
        <dbReference type="SAM" id="Phobius"/>
    </source>
</evidence>
<dbReference type="Gene3D" id="1.20.210.10">
    <property type="entry name" value="Cytochrome c oxidase-like, subunit I domain"/>
    <property type="match status" value="1"/>
</dbReference>
<proteinExistence type="predicted"/>
<keyword evidence="1" id="KW-1133">Transmembrane helix</keyword>
<dbReference type="InterPro" id="IPR036927">
    <property type="entry name" value="Cyt_c_oxase-like_su1_sf"/>
</dbReference>
<dbReference type="EMBL" id="BAAAGE010000002">
    <property type="protein sequence ID" value="GAA0721082.1"/>
    <property type="molecule type" value="Genomic_DNA"/>
</dbReference>
<dbReference type="Proteomes" id="UP001501758">
    <property type="component" value="Unassembled WGS sequence"/>
</dbReference>
<protein>
    <recommendedName>
        <fullName evidence="4">Cytochrome C and Quinol oxidase polypeptide I</fullName>
    </recommendedName>
</protein>
<evidence type="ECO:0000313" key="3">
    <source>
        <dbReference type="Proteomes" id="UP001501758"/>
    </source>
</evidence>
<feature type="transmembrane region" description="Helical" evidence="1">
    <location>
        <begin position="56"/>
        <end position="75"/>
    </location>
</feature>
<feature type="transmembrane region" description="Helical" evidence="1">
    <location>
        <begin position="20"/>
        <end position="44"/>
    </location>
</feature>
<keyword evidence="3" id="KW-1185">Reference proteome</keyword>
<comment type="caution">
    <text evidence="2">The sequence shown here is derived from an EMBL/GenBank/DDBJ whole genome shotgun (WGS) entry which is preliminary data.</text>
</comment>
<name>A0ABN1IU00_9FLAO</name>
<reference evidence="2 3" key="1">
    <citation type="journal article" date="2019" name="Int. J. Syst. Evol. Microbiol.">
        <title>The Global Catalogue of Microorganisms (GCM) 10K type strain sequencing project: providing services to taxonomists for standard genome sequencing and annotation.</title>
        <authorList>
            <consortium name="The Broad Institute Genomics Platform"/>
            <consortium name="The Broad Institute Genome Sequencing Center for Infectious Disease"/>
            <person name="Wu L."/>
            <person name="Ma J."/>
        </authorList>
    </citation>
    <scope>NUCLEOTIDE SEQUENCE [LARGE SCALE GENOMIC DNA]</scope>
    <source>
        <strain evidence="2 3">JCM 15974</strain>
    </source>
</reference>
<feature type="transmembrane region" description="Helical" evidence="1">
    <location>
        <begin position="87"/>
        <end position="113"/>
    </location>
</feature>
<gene>
    <name evidence="2" type="ORF">GCM10009430_21960</name>
</gene>
<accession>A0ABN1IU00</accession>
<keyword evidence="1" id="KW-0812">Transmembrane</keyword>
<evidence type="ECO:0000313" key="2">
    <source>
        <dbReference type="EMBL" id="GAA0721082.1"/>
    </source>
</evidence>
<keyword evidence="1" id="KW-0472">Membrane</keyword>
<evidence type="ECO:0008006" key="4">
    <source>
        <dbReference type="Google" id="ProtNLM"/>
    </source>
</evidence>
<organism evidence="2 3">
    <name type="scientific">Aquimarina litoralis</name>
    <dbReference type="NCBI Taxonomy" id="584605"/>
    <lineage>
        <taxon>Bacteria</taxon>
        <taxon>Pseudomonadati</taxon>
        <taxon>Bacteroidota</taxon>
        <taxon>Flavobacteriia</taxon>
        <taxon>Flavobacteriales</taxon>
        <taxon>Flavobacteriaceae</taxon>
        <taxon>Aquimarina</taxon>
    </lineage>
</organism>